<proteinExistence type="predicted"/>
<dbReference type="GO" id="GO:0004055">
    <property type="term" value="F:argininosuccinate synthase activity"/>
    <property type="evidence" value="ECO:0007669"/>
    <property type="project" value="UniProtKB-EC"/>
</dbReference>
<dbReference type="InterPro" id="IPR024074">
    <property type="entry name" value="AS_cat/multimer_dom_body"/>
</dbReference>
<dbReference type="Pfam" id="PF20979">
    <property type="entry name" value="Arginosuc_syn_C"/>
    <property type="match status" value="1"/>
</dbReference>
<organism evidence="9 10">
    <name type="scientific">SAR324 cluster bacterium</name>
    <dbReference type="NCBI Taxonomy" id="2024889"/>
    <lineage>
        <taxon>Bacteria</taxon>
        <taxon>Deltaproteobacteria</taxon>
        <taxon>SAR324 cluster</taxon>
    </lineage>
</organism>
<keyword evidence="7" id="KW-0067">ATP-binding</keyword>
<dbReference type="GO" id="GO:0005737">
    <property type="term" value="C:cytoplasm"/>
    <property type="evidence" value="ECO:0007669"/>
    <property type="project" value="TreeGrafter"/>
</dbReference>
<evidence type="ECO:0000256" key="5">
    <source>
        <dbReference type="ARBA" id="ARBA00022605"/>
    </source>
</evidence>
<comment type="pathway">
    <text evidence="1">Amino-acid biosynthesis; L-arginine biosynthesis; L-arginine from L-ornithine and carbamoyl phosphate: step 2/3.</text>
</comment>
<keyword evidence="6" id="KW-0547">Nucleotide-binding</keyword>
<keyword evidence="5" id="KW-0028">Amino-acid biosynthesis</keyword>
<dbReference type="GO" id="GO:0000050">
    <property type="term" value="P:urea cycle"/>
    <property type="evidence" value="ECO:0007669"/>
    <property type="project" value="TreeGrafter"/>
</dbReference>
<dbReference type="UniPathway" id="UPA00068">
    <property type="reaction ID" value="UER00113"/>
</dbReference>
<evidence type="ECO:0000259" key="8">
    <source>
        <dbReference type="Pfam" id="PF20979"/>
    </source>
</evidence>
<comment type="caution">
    <text evidence="9">The sequence shown here is derived from an EMBL/GenBank/DDBJ whole genome shotgun (WGS) entry which is preliminary data.</text>
</comment>
<feature type="domain" description="Arginosuccinate synthase C-terminal" evidence="8">
    <location>
        <begin position="2"/>
        <end position="114"/>
    </location>
</feature>
<dbReference type="AlphaFoldDB" id="A0A2D6YGV8"/>
<protein>
    <recommendedName>
        <fullName evidence="2">argininosuccinate synthase</fullName>
        <ecNumber evidence="2">6.3.4.5</ecNumber>
    </recommendedName>
</protein>
<evidence type="ECO:0000256" key="6">
    <source>
        <dbReference type="ARBA" id="ARBA00022741"/>
    </source>
</evidence>
<dbReference type="PANTHER" id="PTHR11587">
    <property type="entry name" value="ARGININOSUCCINATE SYNTHASE"/>
    <property type="match status" value="1"/>
</dbReference>
<evidence type="ECO:0000256" key="3">
    <source>
        <dbReference type="ARBA" id="ARBA00022571"/>
    </source>
</evidence>
<keyword evidence="3" id="KW-0055">Arginine biosynthesis</keyword>
<evidence type="ECO:0000256" key="1">
    <source>
        <dbReference type="ARBA" id="ARBA00004967"/>
    </source>
</evidence>
<evidence type="ECO:0000313" key="9">
    <source>
        <dbReference type="EMBL" id="MAH62415.1"/>
    </source>
</evidence>
<dbReference type="InterPro" id="IPR048268">
    <property type="entry name" value="Arginosuc_syn_C"/>
</dbReference>
<sequence length="121" mass="13799">MLHVAHRAVESLTLDRNAINLKDSLMPRFAQLAYNGFWFCPEMELLLSLGKQSQGRVSGTARLELYKGNCMVTGRKSPFSLYDEDIATMEKDQGAYNPQDADGFIRLHALPLRIQRRLQNK</sequence>
<evidence type="ECO:0000256" key="4">
    <source>
        <dbReference type="ARBA" id="ARBA00022598"/>
    </source>
</evidence>
<evidence type="ECO:0000256" key="7">
    <source>
        <dbReference type="ARBA" id="ARBA00022840"/>
    </source>
</evidence>
<dbReference type="PANTHER" id="PTHR11587:SF2">
    <property type="entry name" value="ARGININOSUCCINATE SYNTHASE"/>
    <property type="match status" value="1"/>
</dbReference>
<evidence type="ECO:0000313" key="10">
    <source>
        <dbReference type="Proteomes" id="UP000226525"/>
    </source>
</evidence>
<gene>
    <name evidence="9" type="ORF">CMN54_02970</name>
</gene>
<reference evidence="10" key="1">
    <citation type="submission" date="2017-09" db="EMBL/GenBank/DDBJ databases">
        <title>The Reconstruction of 2,631 Draft Metagenome-Assembled Genomes from the Global Oceans.</title>
        <authorList>
            <person name="Tully B.J."/>
            <person name="Graham E.D."/>
            <person name="Heidelberg J.F."/>
        </authorList>
    </citation>
    <scope>NUCLEOTIDE SEQUENCE [LARGE SCALE GENOMIC DNA]</scope>
</reference>
<dbReference type="GO" id="GO:0005524">
    <property type="term" value="F:ATP binding"/>
    <property type="evidence" value="ECO:0007669"/>
    <property type="project" value="UniProtKB-KW"/>
</dbReference>
<dbReference type="GO" id="GO:0006526">
    <property type="term" value="P:L-arginine biosynthetic process"/>
    <property type="evidence" value="ECO:0007669"/>
    <property type="project" value="UniProtKB-UniPathway"/>
</dbReference>
<dbReference type="Gene3D" id="3.90.1260.10">
    <property type="entry name" value="Argininosuccinate synthetase, chain A, domain 2"/>
    <property type="match status" value="1"/>
</dbReference>
<dbReference type="InterPro" id="IPR001518">
    <property type="entry name" value="Arginosuc_synth"/>
</dbReference>
<keyword evidence="4" id="KW-0436">Ligase</keyword>
<dbReference type="EMBL" id="NZEX01000030">
    <property type="protein sequence ID" value="MAH62415.1"/>
    <property type="molecule type" value="Genomic_DNA"/>
</dbReference>
<dbReference type="SUPFAM" id="SSF69864">
    <property type="entry name" value="Argininosuccinate synthetase, C-terminal domain"/>
    <property type="match status" value="1"/>
</dbReference>
<dbReference type="GO" id="GO:0000053">
    <property type="term" value="P:argininosuccinate metabolic process"/>
    <property type="evidence" value="ECO:0007669"/>
    <property type="project" value="TreeGrafter"/>
</dbReference>
<accession>A0A2D6YGV8</accession>
<evidence type="ECO:0000256" key="2">
    <source>
        <dbReference type="ARBA" id="ARBA00012286"/>
    </source>
</evidence>
<dbReference type="EC" id="6.3.4.5" evidence="2"/>
<dbReference type="Proteomes" id="UP000226525">
    <property type="component" value="Unassembled WGS sequence"/>
</dbReference>
<name>A0A2D6YGV8_9DELT</name>